<proteinExistence type="predicted"/>
<reference evidence="2" key="1">
    <citation type="submission" date="2023-10" db="EMBL/GenBank/DDBJ databases">
        <authorList>
            <person name="Chen Y."/>
            <person name="Shah S."/>
            <person name="Dougan E. K."/>
            <person name="Thang M."/>
            <person name="Chan C."/>
        </authorList>
    </citation>
    <scope>NUCLEOTIDE SEQUENCE [LARGE SCALE GENOMIC DNA]</scope>
</reference>
<name>A0ABN9Y194_9DINO</name>
<keyword evidence="3" id="KW-1185">Reference proteome</keyword>
<feature type="non-terminal residue" evidence="2">
    <location>
        <position position="1"/>
    </location>
</feature>
<dbReference type="Proteomes" id="UP001189429">
    <property type="component" value="Unassembled WGS sequence"/>
</dbReference>
<comment type="caution">
    <text evidence="2">The sequence shown here is derived from an EMBL/GenBank/DDBJ whole genome shotgun (WGS) entry which is preliminary data.</text>
</comment>
<accession>A0ABN9Y194</accession>
<evidence type="ECO:0000313" key="2">
    <source>
        <dbReference type="EMBL" id="CAK0906211.1"/>
    </source>
</evidence>
<dbReference type="Gene3D" id="3.30.40.10">
    <property type="entry name" value="Zinc/RING finger domain, C3HC4 (zinc finger)"/>
    <property type="match status" value="1"/>
</dbReference>
<protein>
    <recommendedName>
        <fullName evidence="1">PDZ domain-containing protein</fullName>
    </recommendedName>
</protein>
<gene>
    <name evidence="2" type="ORF">PCOR1329_LOCUS81623</name>
</gene>
<dbReference type="InterPro" id="IPR013083">
    <property type="entry name" value="Znf_RING/FYVE/PHD"/>
</dbReference>
<organism evidence="2 3">
    <name type="scientific">Prorocentrum cordatum</name>
    <dbReference type="NCBI Taxonomy" id="2364126"/>
    <lineage>
        <taxon>Eukaryota</taxon>
        <taxon>Sar</taxon>
        <taxon>Alveolata</taxon>
        <taxon>Dinophyceae</taxon>
        <taxon>Prorocentrales</taxon>
        <taxon>Prorocentraceae</taxon>
        <taxon>Prorocentrum</taxon>
    </lineage>
</organism>
<feature type="domain" description="PDZ" evidence="1">
    <location>
        <begin position="23"/>
        <end position="82"/>
    </location>
</feature>
<dbReference type="InterPro" id="IPR001478">
    <property type="entry name" value="PDZ"/>
</dbReference>
<dbReference type="EMBL" id="CAUYUJ010021660">
    <property type="protein sequence ID" value="CAK0906211.1"/>
    <property type="molecule type" value="Genomic_DNA"/>
</dbReference>
<dbReference type="PROSITE" id="PS50106">
    <property type="entry name" value="PDZ"/>
    <property type="match status" value="1"/>
</dbReference>
<evidence type="ECO:0000313" key="3">
    <source>
        <dbReference type="Proteomes" id="UP001189429"/>
    </source>
</evidence>
<evidence type="ECO:0000259" key="1">
    <source>
        <dbReference type="PROSITE" id="PS50106"/>
    </source>
</evidence>
<sequence>EAEPEARQAPGGVEGAGPPRTFCVALQGKPGSLLGATLADCSGDVDGAVIAHVSPGGLLHEWNRKATAHSVETGDTIVRVNGATGYWSILSQIKKMGSLDIVVQKAASGDGSRGQASFEHDVVTQCLQGDGSLLLHLPRQGDEGCCPVGSETSVVALPIVRSSGCGSEQCSICLEAFQAEENLVQLPCRHEYIGERAGSLRQAMDALYHKNELAQEWLLRMALAAMGTGQKCFPPAKRGKLRAFLKGTGKKKAVMKRTAAMKMKRGDAPKTRAPKSVPYVRHGALTTKSRRDREQWARCLKDIVNRPLRTIINLLKKDGVLPEWHGVACPYCQRSTLGPLKDFGAKGGGWARMCKGRDCERRVLPHAFHPIFRVGAGKSHAGLGDQAAILFCAVSGCTQTTVRYLLKKNHKLAESIYKSLYDARANYVRQEEKKIRFGEDVEWPDVEADEVDVAKGEDPDATSRTKKPVAWEQWGGIVQRGDPKSLVLFRLRPEKTVRGAPGPGPIRKRDWAPLAKKWLKQRKVILHTDGARSYKLRVDGVVHGWVVHMKKRVKTAGVCVWVGGWRRGRWPSLADADCGGALFCRRVNWLDHLTRGTMWALSESAQAKDSRPLCRSSQVNGKYVWVKPAFTKVRYHDIADNECSNKKKRIWVKCGTQIIDRVWGGLMRHLGPSRGVNSRALANKVRSFQWCYWNKGEDLWAQTGNMLTALFQQQHE</sequence>